<reference evidence="2" key="1">
    <citation type="submission" date="2017-09" db="EMBL/GenBank/DDBJ databases">
        <title>Depth-based differentiation of microbial function through sediment-hosted aquifers and enrichment of novel symbionts in the deep terrestrial subsurface.</title>
        <authorList>
            <person name="Probst A.J."/>
            <person name="Ladd B."/>
            <person name="Jarett J.K."/>
            <person name="Geller-Mcgrath D.E."/>
            <person name="Sieber C.M.K."/>
            <person name="Emerson J.B."/>
            <person name="Anantharaman K."/>
            <person name="Thomas B.C."/>
            <person name="Malmstrom R."/>
            <person name="Stieglmeier M."/>
            <person name="Klingl A."/>
            <person name="Woyke T."/>
            <person name="Ryan C.M."/>
            <person name="Banfield J.F."/>
        </authorList>
    </citation>
    <scope>NUCLEOTIDE SEQUENCE [LARGE SCALE GENOMIC DNA]</scope>
</reference>
<organism evidence="1 2">
    <name type="scientific">Candidatus Falkowbacteria bacterium CG10_big_fil_rev_8_21_14_0_10_39_11</name>
    <dbReference type="NCBI Taxonomy" id="1974565"/>
    <lineage>
        <taxon>Bacteria</taxon>
        <taxon>Candidatus Falkowiibacteriota</taxon>
    </lineage>
</organism>
<dbReference type="AlphaFoldDB" id="A0A2H0V6B4"/>
<evidence type="ECO:0000313" key="1">
    <source>
        <dbReference type="EMBL" id="PIR93870.1"/>
    </source>
</evidence>
<comment type="caution">
    <text evidence="1">The sequence shown here is derived from an EMBL/GenBank/DDBJ whole genome shotgun (WGS) entry which is preliminary data.</text>
</comment>
<accession>A0A2H0V6B4</accession>
<proteinExistence type="predicted"/>
<gene>
    <name evidence="1" type="ORF">COT97_04055</name>
</gene>
<evidence type="ECO:0000313" key="2">
    <source>
        <dbReference type="Proteomes" id="UP000229901"/>
    </source>
</evidence>
<name>A0A2H0V6B4_9BACT</name>
<dbReference type="EMBL" id="PFAP01000031">
    <property type="protein sequence ID" value="PIR93870.1"/>
    <property type="molecule type" value="Genomic_DNA"/>
</dbReference>
<dbReference type="Proteomes" id="UP000229901">
    <property type="component" value="Unassembled WGS sequence"/>
</dbReference>
<sequence>MAGIALKLKITPRMKFIWDCDSLDSYIKKLTSYVEHHVQFPDEVIVLLQWVRTTKFFSVNGTVQFQFKDHDCRCMRLELIRTLIETLRRKGDIVLEEFAYQEAQKLRLLF</sequence>
<protein>
    <submittedName>
        <fullName evidence="1">Uncharacterized protein</fullName>
    </submittedName>
</protein>